<dbReference type="Proteomes" id="UP000270487">
    <property type="component" value="Chromosome"/>
</dbReference>
<evidence type="ECO:0000313" key="1">
    <source>
        <dbReference type="EMBL" id="VEI72290.1"/>
    </source>
</evidence>
<gene>
    <name evidence="1" type="primary">flhE</name>
    <name evidence="1" type="ORF">NCTC13193_03630</name>
</gene>
<evidence type="ECO:0000313" key="2">
    <source>
        <dbReference type="Proteomes" id="UP000270487"/>
    </source>
</evidence>
<name>A0A0F7D364_SERFO</name>
<sequence>MKAFLPLLVLFAPLAAQAVSGSWAADASGVTLETGSVRDVSPSLRPANPPAADARVTSVSWRYQLLAGAPAGLEVQLCTSSRCLPLGAGSGRSEAFNGIPADSEFRFIYYVKSRGALNPPLRAISNQVIVNYE</sequence>
<reference evidence="1 2" key="1">
    <citation type="submission" date="2018-12" db="EMBL/GenBank/DDBJ databases">
        <authorList>
            <consortium name="Pathogen Informatics"/>
        </authorList>
    </citation>
    <scope>NUCLEOTIDE SEQUENCE [LARGE SCALE GENOMIC DNA]</scope>
    <source>
        <strain evidence="1 2">NCTC13193</strain>
    </source>
</reference>
<dbReference type="InterPro" id="IPR009420">
    <property type="entry name" value="FlhE"/>
</dbReference>
<protein>
    <submittedName>
        <fullName evidence="1">Flagellar protein flhE</fullName>
    </submittedName>
</protein>
<dbReference type="STRING" id="47917.AV650_19745"/>
<organism evidence="1 2">
    <name type="scientific">Serratia fonticola</name>
    <dbReference type="NCBI Taxonomy" id="47917"/>
    <lineage>
        <taxon>Bacteria</taxon>
        <taxon>Pseudomonadati</taxon>
        <taxon>Pseudomonadota</taxon>
        <taxon>Gammaproteobacteria</taxon>
        <taxon>Enterobacterales</taxon>
        <taxon>Yersiniaceae</taxon>
        <taxon>Serratia</taxon>
    </lineage>
</organism>
<accession>A0A0F7D364</accession>
<dbReference type="Pfam" id="PF06366">
    <property type="entry name" value="FlhE"/>
    <property type="match status" value="1"/>
</dbReference>
<keyword evidence="1" id="KW-0282">Flagellum</keyword>
<dbReference type="AlphaFoldDB" id="A0A0F7D364"/>
<dbReference type="EMBL" id="LR134492">
    <property type="protein sequence ID" value="VEI72290.1"/>
    <property type="molecule type" value="Genomic_DNA"/>
</dbReference>
<keyword evidence="1" id="KW-0966">Cell projection</keyword>
<dbReference type="GeneID" id="30323249"/>
<dbReference type="RefSeq" id="WP_037412861.1">
    <property type="nucleotide sequence ID" value="NZ_CAMISI010000003.1"/>
</dbReference>
<dbReference type="KEGG" id="sfw:WN53_24005"/>
<keyword evidence="1" id="KW-0969">Cilium</keyword>
<proteinExistence type="predicted"/>